<dbReference type="SMART" id="SM00364">
    <property type="entry name" value="LRR_BAC"/>
    <property type="match status" value="4"/>
</dbReference>
<dbReference type="Gene3D" id="3.80.10.10">
    <property type="entry name" value="Ribonuclease Inhibitor"/>
    <property type="match status" value="1"/>
</dbReference>
<keyword evidence="2" id="KW-0677">Repeat</keyword>
<dbReference type="InterPro" id="IPR050216">
    <property type="entry name" value="LRR_domain-containing"/>
</dbReference>
<protein>
    <submittedName>
        <fullName evidence="4">Uncharacterized protein</fullName>
    </submittedName>
</protein>
<gene>
    <name evidence="4" type="ORF">YASMINEVIRUS_397</name>
</gene>
<feature type="compositionally biased region" description="Basic and acidic residues" evidence="3">
    <location>
        <begin position="1"/>
        <end position="37"/>
    </location>
</feature>
<proteinExistence type="predicted"/>
<dbReference type="InterPro" id="IPR001611">
    <property type="entry name" value="Leu-rich_rpt"/>
</dbReference>
<keyword evidence="1" id="KW-0433">Leucine-rich repeat</keyword>
<dbReference type="PANTHER" id="PTHR48051:SF36">
    <property type="entry name" value="CASPASE FAMILY P20 DOMAIN-CONTAINING PROTEIN"/>
    <property type="match status" value="1"/>
</dbReference>
<organism evidence="4 5">
    <name type="scientific">Yasminevirus sp. GU-2018</name>
    <dbReference type="NCBI Taxonomy" id="2420051"/>
    <lineage>
        <taxon>Viruses</taxon>
        <taxon>Varidnaviria</taxon>
        <taxon>Bamfordvirae</taxon>
        <taxon>Nucleocytoviricota</taxon>
        <taxon>Megaviricetes</taxon>
        <taxon>Imitervirales</taxon>
        <taxon>Mimiviridae</taxon>
        <taxon>Klosneuvirinae</taxon>
        <taxon>Yasminevirus</taxon>
        <taxon>Yasminevirus saudimassiliense</taxon>
    </lineage>
</organism>
<dbReference type="Proteomes" id="UP000594342">
    <property type="component" value="Unassembled WGS sequence"/>
</dbReference>
<evidence type="ECO:0000256" key="1">
    <source>
        <dbReference type="ARBA" id="ARBA00022614"/>
    </source>
</evidence>
<dbReference type="SUPFAM" id="SSF52047">
    <property type="entry name" value="RNI-like"/>
    <property type="match status" value="1"/>
</dbReference>
<evidence type="ECO:0000256" key="3">
    <source>
        <dbReference type="SAM" id="MobiDB-lite"/>
    </source>
</evidence>
<evidence type="ECO:0000313" key="4">
    <source>
        <dbReference type="EMBL" id="VBB17934.1"/>
    </source>
</evidence>
<dbReference type="PANTHER" id="PTHR48051">
    <property type="match status" value="1"/>
</dbReference>
<keyword evidence="5" id="KW-1185">Reference proteome</keyword>
<feature type="region of interest" description="Disordered" evidence="3">
    <location>
        <begin position="1"/>
        <end position="68"/>
    </location>
</feature>
<dbReference type="PROSITE" id="PS51450">
    <property type="entry name" value="LRR"/>
    <property type="match status" value="1"/>
</dbReference>
<evidence type="ECO:0000256" key="2">
    <source>
        <dbReference type="ARBA" id="ARBA00022737"/>
    </source>
</evidence>
<sequence length="374" mass="44009">MTDKNPKYESKSIKSKSDVAEDRQTIRQEQRNNKESGEPTVANEDINFPRTSKLERTRSTYHDDGTDRAFIDYDPKRDTRPYPVYRNDIKFRKHREVNPSRAIWTEDVASDFHNKDTDSIDYRIEECIREKYEMIDLSHMESDCFVNMMRHKAFPILCTKLQHIFAKDCNLEEVPDLTCFKALLTLDLSSNKLSELPKLPKTLEELIVNNNKLTSIKHDLPKLLRFNGADNNISVFNYSPTLERIHLKNNPISYVPQLDNIYFLDIATTRITQLHPCKNLKWLDVSYTQIEALPEMDSLQHLSCNESNLKDISKLKNLHTMEMVRSQIERVPYFKDLFTMVYEFGSKFALSKHYSIKHVKKNKRDIVEITFLCK</sequence>
<name>A0A5K0U8X3_9VIRU</name>
<reference evidence="4 5" key="1">
    <citation type="submission" date="2018-10" db="EMBL/GenBank/DDBJ databases">
        <authorList>
            <consortium name="IHU Genomes"/>
        </authorList>
    </citation>
    <scope>NUCLEOTIDE SEQUENCE [LARGE SCALE GENOMIC DNA]</scope>
    <source>
        <strain evidence="4 5">A1</strain>
    </source>
</reference>
<evidence type="ECO:0000313" key="5">
    <source>
        <dbReference type="Proteomes" id="UP000594342"/>
    </source>
</evidence>
<feature type="compositionally biased region" description="Basic and acidic residues" evidence="3">
    <location>
        <begin position="52"/>
        <end position="68"/>
    </location>
</feature>
<dbReference type="EMBL" id="UPSH01000001">
    <property type="protein sequence ID" value="VBB17934.1"/>
    <property type="molecule type" value="Genomic_DNA"/>
</dbReference>
<accession>A0A5K0U8X3</accession>
<comment type="caution">
    <text evidence="4">The sequence shown here is derived from an EMBL/GenBank/DDBJ whole genome shotgun (WGS) entry which is preliminary data.</text>
</comment>
<dbReference type="InterPro" id="IPR032675">
    <property type="entry name" value="LRR_dom_sf"/>
</dbReference>